<dbReference type="InterPro" id="IPR043504">
    <property type="entry name" value="Peptidase_S1_PA_chymotrypsin"/>
</dbReference>
<evidence type="ECO:0000256" key="3">
    <source>
        <dbReference type="SAM" id="SignalP"/>
    </source>
</evidence>
<dbReference type="InterPro" id="IPR051487">
    <property type="entry name" value="Ser/Thr_Proteases_Immune/Dev"/>
</dbReference>
<feature type="chain" id="PRO_5040751041" evidence="3">
    <location>
        <begin position="21"/>
        <end position="245"/>
    </location>
</feature>
<dbReference type="PROSITE" id="PS50240">
    <property type="entry name" value="TRYPSIN_DOM"/>
    <property type="match status" value="1"/>
</dbReference>
<dbReference type="Gene3D" id="2.40.10.10">
    <property type="entry name" value="Trypsin-like serine proteases"/>
    <property type="match status" value="1"/>
</dbReference>
<dbReference type="AlphaFoldDB" id="A0A9W3AAF4"/>
<comment type="similarity">
    <text evidence="2">Belongs to the peptidase S1 family. CLIP subfamily.</text>
</comment>
<dbReference type="SUPFAM" id="SSF50494">
    <property type="entry name" value="Trypsin-like serine proteases"/>
    <property type="match status" value="1"/>
</dbReference>
<dbReference type="RefSeq" id="XP_055884276.1">
    <property type="nucleotide sequence ID" value="XM_056028301.1"/>
</dbReference>
<reference evidence="6" key="1">
    <citation type="submission" date="2025-08" db="UniProtKB">
        <authorList>
            <consortium name="RefSeq"/>
        </authorList>
    </citation>
    <scope>IDENTIFICATION</scope>
</reference>
<proteinExistence type="inferred from homology"/>
<evidence type="ECO:0000256" key="1">
    <source>
        <dbReference type="ARBA" id="ARBA00023157"/>
    </source>
</evidence>
<dbReference type="InterPro" id="IPR009003">
    <property type="entry name" value="Peptidase_S1_PA"/>
</dbReference>
<dbReference type="OrthoDB" id="546450at2759"/>
<keyword evidence="3" id="KW-0732">Signal</keyword>
<name>A0A9W3AAF4_BIOGL</name>
<evidence type="ECO:0000313" key="6">
    <source>
        <dbReference type="RefSeq" id="XP_055884276.1"/>
    </source>
</evidence>
<dbReference type="OMA" id="TRYRAWI"/>
<feature type="domain" description="Peptidase S1" evidence="4">
    <location>
        <begin position="17"/>
        <end position="245"/>
    </location>
</feature>
<dbReference type="GO" id="GO:0004252">
    <property type="term" value="F:serine-type endopeptidase activity"/>
    <property type="evidence" value="ECO:0007669"/>
    <property type="project" value="InterPro"/>
</dbReference>
<evidence type="ECO:0000256" key="2">
    <source>
        <dbReference type="ARBA" id="ARBA00024195"/>
    </source>
</evidence>
<dbReference type="SMART" id="SM00020">
    <property type="entry name" value="Tryp_SPc"/>
    <property type="match status" value="1"/>
</dbReference>
<evidence type="ECO:0000259" key="4">
    <source>
        <dbReference type="PROSITE" id="PS50240"/>
    </source>
</evidence>
<dbReference type="GeneID" id="106051129"/>
<gene>
    <name evidence="6" type="primary">LOC106051129</name>
</gene>
<keyword evidence="5" id="KW-1185">Reference proteome</keyword>
<sequence length="245" mass="27592">MNAFISTSFHIFIILGIVNSEQEPDGPLFPSQVEVSVWYSHFNLWYIFCNGVLIALNKVVAPANCLKYHLPKDVRVSLGKVNKTHQQIIYVSRVDKHEDFQWYEWPNDIAIVTLSTPAKLDKNVQVAKLAVNSSIYVETSCMTYGWSGSRVEQVSKTLLSKNECIERSYKDLQYPLSSGLIICVLNRKGDNSAPCMGNLGTPLLCGPNKDTLVGIAKMMGVYCKAGQPSLYTDVTRYRAWILQRM</sequence>
<accession>A0A9W3AAF4</accession>
<protein>
    <submittedName>
        <fullName evidence="6">Serine protease 28-like</fullName>
    </submittedName>
</protein>
<dbReference type="Proteomes" id="UP001165740">
    <property type="component" value="Chromosome 5"/>
</dbReference>
<feature type="signal peptide" evidence="3">
    <location>
        <begin position="1"/>
        <end position="20"/>
    </location>
</feature>
<dbReference type="GO" id="GO:0006508">
    <property type="term" value="P:proteolysis"/>
    <property type="evidence" value="ECO:0007669"/>
    <property type="project" value="InterPro"/>
</dbReference>
<evidence type="ECO:0000313" key="5">
    <source>
        <dbReference type="Proteomes" id="UP001165740"/>
    </source>
</evidence>
<dbReference type="PANTHER" id="PTHR24256">
    <property type="entry name" value="TRYPTASE-RELATED"/>
    <property type="match status" value="1"/>
</dbReference>
<dbReference type="InterPro" id="IPR001254">
    <property type="entry name" value="Trypsin_dom"/>
</dbReference>
<organism evidence="5 6">
    <name type="scientific">Biomphalaria glabrata</name>
    <name type="common">Bloodfluke planorb</name>
    <name type="synonym">Freshwater snail</name>
    <dbReference type="NCBI Taxonomy" id="6526"/>
    <lineage>
        <taxon>Eukaryota</taxon>
        <taxon>Metazoa</taxon>
        <taxon>Spiralia</taxon>
        <taxon>Lophotrochozoa</taxon>
        <taxon>Mollusca</taxon>
        <taxon>Gastropoda</taxon>
        <taxon>Heterobranchia</taxon>
        <taxon>Euthyneura</taxon>
        <taxon>Panpulmonata</taxon>
        <taxon>Hygrophila</taxon>
        <taxon>Lymnaeoidea</taxon>
        <taxon>Planorbidae</taxon>
        <taxon>Biomphalaria</taxon>
    </lineage>
</organism>
<keyword evidence="1" id="KW-1015">Disulfide bond</keyword>
<dbReference type="Pfam" id="PF00089">
    <property type="entry name" value="Trypsin"/>
    <property type="match status" value="1"/>
</dbReference>